<proteinExistence type="predicted"/>
<dbReference type="AlphaFoldDB" id="A0A1Y2K9Q0"/>
<dbReference type="EMBL" id="LVJN01000015">
    <property type="protein sequence ID" value="OSM07206.1"/>
    <property type="molecule type" value="Genomic_DNA"/>
</dbReference>
<comment type="caution">
    <text evidence="1">The sequence shown here is derived from an EMBL/GenBank/DDBJ whole genome shotgun (WGS) entry which is preliminary data.</text>
</comment>
<evidence type="ECO:0000313" key="1">
    <source>
        <dbReference type="EMBL" id="OSM07206.1"/>
    </source>
</evidence>
<dbReference type="CDD" id="cd07043">
    <property type="entry name" value="STAS_anti-anti-sigma_factors"/>
    <property type="match status" value="1"/>
</dbReference>
<dbReference type="InterPro" id="IPR036513">
    <property type="entry name" value="STAS_dom_sf"/>
</dbReference>
<reference evidence="1 2" key="1">
    <citation type="journal article" date="2016" name="BMC Genomics">
        <title>Combined genomic and structural analyses of a cultured magnetotactic bacterium reveals its niche adaptation to a dynamic environment.</title>
        <authorList>
            <person name="Araujo A.C."/>
            <person name="Morillo V."/>
            <person name="Cypriano J."/>
            <person name="Teixeira L.C."/>
            <person name="Leao P."/>
            <person name="Lyra S."/>
            <person name="Almeida L.G."/>
            <person name="Bazylinski D.A."/>
            <person name="Vasconcellos A.T."/>
            <person name="Abreu F."/>
            <person name="Lins U."/>
        </authorList>
    </citation>
    <scope>NUCLEOTIDE SEQUENCE [LARGE SCALE GENOMIC DNA]</scope>
    <source>
        <strain evidence="1 2">IT-1</strain>
    </source>
</reference>
<sequence length="103" mass="11733">MGANNQLLRYEFEQGRLKIILPKKFNFQYYGELQEIIRNEVRSCTECMVDLQETVFLDSSAIGILLILHQECNGKPLVLVASSEASKYLFSAGLDKMLKIEVS</sequence>
<dbReference type="SUPFAM" id="SSF52091">
    <property type="entry name" value="SpoIIaa-like"/>
    <property type="match status" value="1"/>
</dbReference>
<evidence type="ECO:0000313" key="2">
    <source>
        <dbReference type="Proteomes" id="UP000194003"/>
    </source>
</evidence>
<dbReference type="Proteomes" id="UP000194003">
    <property type="component" value="Unassembled WGS sequence"/>
</dbReference>
<name>A0A1Y2K9Q0_9PROT</name>
<gene>
    <name evidence="1" type="ORF">MAIT1_03866</name>
</gene>
<keyword evidence="2" id="KW-1185">Reference proteome</keyword>
<dbReference type="STRING" id="1434232.MAIT1_03866"/>
<dbReference type="Gene3D" id="3.30.750.24">
    <property type="entry name" value="STAS domain"/>
    <property type="match status" value="1"/>
</dbReference>
<organism evidence="1 2">
    <name type="scientific">Magnetofaba australis IT-1</name>
    <dbReference type="NCBI Taxonomy" id="1434232"/>
    <lineage>
        <taxon>Bacteria</taxon>
        <taxon>Pseudomonadati</taxon>
        <taxon>Pseudomonadota</taxon>
        <taxon>Magnetococcia</taxon>
        <taxon>Magnetococcales</taxon>
        <taxon>Magnetococcaceae</taxon>
        <taxon>Magnetofaba</taxon>
    </lineage>
</organism>
<protein>
    <submittedName>
        <fullName evidence="1">Putative anti-anti-sigma regulatory factor</fullName>
    </submittedName>
</protein>
<accession>A0A1Y2K9Q0</accession>